<dbReference type="Proteomes" id="UP000494135">
    <property type="component" value="Unassembled WGS sequence"/>
</dbReference>
<dbReference type="AlphaFoldDB" id="A0A6J5DDT9"/>
<accession>A0A6J5DDT9</accession>
<evidence type="ECO:0000313" key="2">
    <source>
        <dbReference type="Proteomes" id="UP000494135"/>
    </source>
</evidence>
<proteinExistence type="predicted"/>
<organism evidence="1 2">
    <name type="scientific">Burkholderia puraquae</name>
    <dbReference type="NCBI Taxonomy" id="1904757"/>
    <lineage>
        <taxon>Bacteria</taxon>
        <taxon>Pseudomonadati</taxon>
        <taxon>Pseudomonadota</taxon>
        <taxon>Betaproteobacteria</taxon>
        <taxon>Burkholderiales</taxon>
        <taxon>Burkholderiaceae</taxon>
        <taxon>Burkholderia</taxon>
        <taxon>Burkholderia cepacia complex</taxon>
    </lineage>
</organism>
<dbReference type="RefSeq" id="WP_165765545.1">
    <property type="nucleotide sequence ID" value="NZ_CADIKG010000002.1"/>
</dbReference>
<dbReference type="EMBL" id="CADIKG010000002">
    <property type="protein sequence ID" value="CAB3751145.1"/>
    <property type="molecule type" value="Genomic_DNA"/>
</dbReference>
<reference evidence="1 2" key="1">
    <citation type="submission" date="2020-04" db="EMBL/GenBank/DDBJ databases">
        <authorList>
            <person name="De Canck E."/>
        </authorList>
    </citation>
    <scope>NUCLEOTIDE SEQUENCE [LARGE SCALE GENOMIC DNA]</scope>
    <source>
        <strain evidence="1 2">LMG 29660</strain>
    </source>
</reference>
<protein>
    <submittedName>
        <fullName evidence="1">Uncharacterized protein</fullName>
    </submittedName>
</protein>
<evidence type="ECO:0000313" key="1">
    <source>
        <dbReference type="EMBL" id="CAB3751145.1"/>
    </source>
</evidence>
<name>A0A6J5DDT9_9BURK</name>
<gene>
    <name evidence="1" type="ORF">LMG29660_01471</name>
</gene>
<sequence length="52" mass="5364">MIAINAINAAPAYSDPRVDGSTPSVANTGQIHDVTDAYGMRNATVSPHAPAR</sequence>